<dbReference type="Proteomes" id="UP000707731">
    <property type="component" value="Unassembled WGS sequence"/>
</dbReference>
<evidence type="ECO:0000313" key="4">
    <source>
        <dbReference type="Proteomes" id="UP000707731"/>
    </source>
</evidence>
<proteinExistence type="predicted"/>
<dbReference type="InterPro" id="IPR001279">
    <property type="entry name" value="Metallo-B-lactamas"/>
</dbReference>
<dbReference type="Gene3D" id="3.60.15.10">
    <property type="entry name" value="Ribonuclease Z/Hydroxyacylglutathione hydrolase-like"/>
    <property type="match status" value="1"/>
</dbReference>
<dbReference type="Pfam" id="PF00753">
    <property type="entry name" value="Lactamase_B"/>
    <property type="match status" value="1"/>
</dbReference>
<dbReference type="PANTHER" id="PTHR43546">
    <property type="entry name" value="UPF0173 METAL-DEPENDENT HYDROLASE MJ1163-RELATED"/>
    <property type="match status" value="1"/>
</dbReference>
<dbReference type="SUPFAM" id="SSF56281">
    <property type="entry name" value="Metallo-hydrolase/oxidoreductase"/>
    <property type="match status" value="1"/>
</dbReference>
<dbReference type="RefSeq" id="WP_195000723.1">
    <property type="nucleotide sequence ID" value="NZ_JADLQN010000001.1"/>
</dbReference>
<dbReference type="InterPro" id="IPR036866">
    <property type="entry name" value="RibonucZ/Hydroxyglut_hydro"/>
</dbReference>
<evidence type="ECO:0000256" key="1">
    <source>
        <dbReference type="SAM" id="SignalP"/>
    </source>
</evidence>
<name>A0ABS0DAI0_9NOCA</name>
<feature type="domain" description="Metallo-beta-lactamase" evidence="2">
    <location>
        <begin position="66"/>
        <end position="158"/>
    </location>
</feature>
<dbReference type="EMBL" id="JADLQN010000001">
    <property type="protein sequence ID" value="MBF6353879.1"/>
    <property type="molecule type" value="Genomic_DNA"/>
</dbReference>
<sequence>MCSIDPRHLIGRAAALGAGLMAAPPPLAAVQAGSPRCVAARTRFFGADVVDQVTGAVRTDRVVLSWVGCTTYAVAIGGAVLLLDAWVPSLTSSGHVPATAQDLADLRPEAIFIGHGHFDHAADAGPIAAATGATVYGTAEHCATVRAQVPGAWFPTVGLGDARTPIGRREDRTVGPVRLTAVRHLHSARTPTDPATASPRFFPRPELGPILRHPPSLSDLRRTLPRLFDREGGVLLYQFRVPGFALTWHDSSGPLCEAAPQVLDVLAQLPPTDVHIGAVQGYNQISNGLRDPRTYIEALSPTVFVPTHHDNWLPGLTASAATYDRPLTAEIDRLSGPLRPQVRSLHDPQDYLAPHRLTFSL</sequence>
<comment type="caution">
    <text evidence="3">The sequence shown here is derived from an EMBL/GenBank/DDBJ whole genome shotgun (WGS) entry which is preliminary data.</text>
</comment>
<feature type="signal peptide" evidence="1">
    <location>
        <begin position="1"/>
        <end position="28"/>
    </location>
</feature>
<keyword evidence="1" id="KW-0732">Signal</keyword>
<keyword evidence="4" id="KW-1185">Reference proteome</keyword>
<evidence type="ECO:0000313" key="3">
    <source>
        <dbReference type="EMBL" id="MBF6353879.1"/>
    </source>
</evidence>
<gene>
    <name evidence="3" type="ORF">IU449_04830</name>
</gene>
<accession>A0ABS0DAI0</accession>
<reference evidence="3 4" key="1">
    <citation type="submission" date="2020-10" db="EMBL/GenBank/DDBJ databases">
        <title>Identification of Nocardia species via Next-generation sequencing and recognition of intraspecies genetic diversity.</title>
        <authorList>
            <person name="Li P."/>
            <person name="Li P."/>
            <person name="Lu B."/>
        </authorList>
    </citation>
    <scope>NUCLEOTIDE SEQUENCE [LARGE SCALE GENOMIC DNA]</scope>
    <source>
        <strain evidence="3 4">BJ06-0143</strain>
    </source>
</reference>
<feature type="chain" id="PRO_5046187497" evidence="1">
    <location>
        <begin position="29"/>
        <end position="361"/>
    </location>
</feature>
<protein>
    <submittedName>
        <fullName evidence="3">MBL fold metallo-hydrolase</fullName>
    </submittedName>
</protein>
<dbReference type="PANTHER" id="PTHR43546:SF3">
    <property type="entry name" value="UPF0173 METAL-DEPENDENT HYDROLASE MJ1163"/>
    <property type="match status" value="1"/>
</dbReference>
<evidence type="ECO:0000259" key="2">
    <source>
        <dbReference type="Pfam" id="PF00753"/>
    </source>
</evidence>
<organism evidence="3 4">
    <name type="scientific">Nocardia higoensis</name>
    <dbReference type="NCBI Taxonomy" id="228599"/>
    <lineage>
        <taxon>Bacteria</taxon>
        <taxon>Bacillati</taxon>
        <taxon>Actinomycetota</taxon>
        <taxon>Actinomycetes</taxon>
        <taxon>Mycobacteriales</taxon>
        <taxon>Nocardiaceae</taxon>
        <taxon>Nocardia</taxon>
    </lineage>
</organism>
<dbReference type="InterPro" id="IPR050114">
    <property type="entry name" value="UPF0173_UPF0282_UlaG_hydrolase"/>
</dbReference>